<dbReference type="InterPro" id="IPR036412">
    <property type="entry name" value="HAD-like_sf"/>
</dbReference>
<dbReference type="InterPro" id="IPR023198">
    <property type="entry name" value="PGP-like_dom2"/>
</dbReference>
<dbReference type="GO" id="GO:0016787">
    <property type="term" value="F:hydrolase activity"/>
    <property type="evidence" value="ECO:0007669"/>
    <property type="project" value="UniProtKB-KW"/>
</dbReference>
<dbReference type="InterPro" id="IPR050155">
    <property type="entry name" value="HAD-like_hydrolase_sf"/>
</dbReference>
<dbReference type="Gene3D" id="3.40.50.1000">
    <property type="entry name" value="HAD superfamily/HAD-like"/>
    <property type="match status" value="1"/>
</dbReference>
<dbReference type="PANTHER" id="PTHR43434:SF3">
    <property type="entry name" value="GMP_IMP NUCLEOTIDASE YRFG"/>
    <property type="match status" value="1"/>
</dbReference>
<name>A0ABV6VSF8_9ACTN</name>
<proteinExistence type="predicted"/>
<dbReference type="EMBL" id="JBHFAB010000005">
    <property type="protein sequence ID" value="MFC1416684.1"/>
    <property type="molecule type" value="Genomic_DNA"/>
</dbReference>
<dbReference type="PANTHER" id="PTHR43434">
    <property type="entry name" value="PHOSPHOGLYCOLATE PHOSPHATASE"/>
    <property type="match status" value="1"/>
</dbReference>
<organism evidence="1 2">
    <name type="scientific">Streptacidiphilus cavernicola</name>
    <dbReference type="NCBI Taxonomy" id="3342716"/>
    <lineage>
        <taxon>Bacteria</taxon>
        <taxon>Bacillati</taxon>
        <taxon>Actinomycetota</taxon>
        <taxon>Actinomycetes</taxon>
        <taxon>Kitasatosporales</taxon>
        <taxon>Streptomycetaceae</taxon>
        <taxon>Streptacidiphilus</taxon>
    </lineage>
</organism>
<keyword evidence="1" id="KW-0378">Hydrolase</keyword>
<comment type="caution">
    <text evidence="1">The sequence shown here is derived from an EMBL/GenBank/DDBJ whole genome shotgun (WGS) entry which is preliminary data.</text>
</comment>
<dbReference type="RefSeq" id="WP_380534137.1">
    <property type="nucleotide sequence ID" value="NZ_JBHFAB010000005.1"/>
</dbReference>
<sequence length="232" mass="25181">MTGGLLVAVDTDGVLLNDSYSPVIREFTARHGVPYTAEVELAVWGRPQREAGRALARICGLDASPEEVVARFFADRAAYLEREPVQVLPGVPEFLERLRSAGARLVCYGGRTRSYFDEHLGHLAGYFDRECPYVDVNAIRPGVREILDRFGAAPGRALFIDDVSHVAWACREERVGFIGVPPGGAPGAQRSEMRRAGVRHTVAGVAEIDDALLAADSFWESDTVNSAGRPSG</sequence>
<accession>A0ABV6VSF8</accession>
<dbReference type="EC" id="3.-.-.-" evidence="1"/>
<dbReference type="Proteomes" id="UP001592531">
    <property type="component" value="Unassembled WGS sequence"/>
</dbReference>
<evidence type="ECO:0000313" key="2">
    <source>
        <dbReference type="Proteomes" id="UP001592531"/>
    </source>
</evidence>
<dbReference type="SUPFAM" id="SSF56784">
    <property type="entry name" value="HAD-like"/>
    <property type="match status" value="1"/>
</dbReference>
<protein>
    <submittedName>
        <fullName evidence="1">HAD family hydrolase</fullName>
        <ecNumber evidence="1">3.-.-.-</ecNumber>
    </submittedName>
</protein>
<dbReference type="Gene3D" id="1.10.150.240">
    <property type="entry name" value="Putative phosphatase, domain 2"/>
    <property type="match status" value="1"/>
</dbReference>
<dbReference type="Pfam" id="PF00702">
    <property type="entry name" value="Hydrolase"/>
    <property type="match status" value="1"/>
</dbReference>
<keyword evidence="2" id="KW-1185">Reference proteome</keyword>
<reference evidence="1 2" key="1">
    <citation type="submission" date="2024-09" db="EMBL/GenBank/DDBJ databases">
        <authorList>
            <person name="Lee S.D."/>
        </authorList>
    </citation>
    <scope>NUCLEOTIDE SEQUENCE [LARGE SCALE GENOMIC DNA]</scope>
    <source>
        <strain evidence="1 2">N8-3</strain>
    </source>
</reference>
<gene>
    <name evidence="1" type="ORF">ACEZDE_08520</name>
</gene>
<evidence type="ECO:0000313" key="1">
    <source>
        <dbReference type="EMBL" id="MFC1416684.1"/>
    </source>
</evidence>
<dbReference type="InterPro" id="IPR023214">
    <property type="entry name" value="HAD_sf"/>
</dbReference>